<keyword evidence="7 11" id="KW-1133">Transmembrane helix</keyword>
<dbReference type="FunFam" id="1.20.1250.20:FF:000001">
    <property type="entry name" value="Dicarboxylate MFS transporter"/>
    <property type="match status" value="1"/>
</dbReference>
<evidence type="ECO:0000256" key="10">
    <source>
        <dbReference type="ARBA" id="ARBA00039918"/>
    </source>
</evidence>
<feature type="transmembrane region" description="Helical" evidence="11">
    <location>
        <begin position="23"/>
        <end position="49"/>
    </location>
</feature>
<dbReference type="PANTHER" id="PTHR43528">
    <property type="entry name" value="ALPHA-KETOGLUTARATE PERMEASE"/>
    <property type="match status" value="1"/>
</dbReference>
<dbReference type="AlphaFoldDB" id="B8R4H7"/>
<dbReference type="Gene3D" id="1.20.1250.20">
    <property type="entry name" value="MFS general substrate transporter like domains"/>
    <property type="match status" value="2"/>
</dbReference>
<dbReference type="InterPro" id="IPR020846">
    <property type="entry name" value="MFS_dom"/>
</dbReference>
<dbReference type="PANTHER" id="PTHR43528:SF1">
    <property type="entry name" value="ALPHA-KETOGLUTARATE PERMEASE"/>
    <property type="match status" value="1"/>
</dbReference>
<sequence length="456" mass="48336">MSAMTPSDGKTAERRGAGSRRSLVAAGLGNALEWFDWTLYATFAVYIAGNFFAPGNQTSSLLATMAVFAAAFVARPLGGVAFGRLGDRVGRKTAMVTSMAILAGSSLVLAILPTYAQTGVWASALLVLVRTVQGFAHGGEVGVIYTYVAEVAPPRRRGLWSSSVYMSITVGVMTATLLATVLTSVLGRDAMMSWGWRIGFAVGGVLGLFALWMRRNAVETEAFQSVETSADRGAVELSPRQIAVIAARIVALSVGINVGYYTWVTFMPSIAITRYAMSPSTAFAMSLLAQAAVLVALPLFGYLSDTLGRKPMALAHGVAIVVLAFPIARILGEAPWTLFAAQLLGLFAWALMGAMYPALIAEQVPTRVRAVVVGTVASLSVAIFGGTGPYLSTWLQSIDRQWLYDVYVMGLGVVCILAALSIRETRGVDLAEGWYNGRREPAAPKAKSVSIPPTTI</sequence>
<feature type="transmembrane region" description="Helical" evidence="11">
    <location>
        <begin position="94"/>
        <end position="115"/>
    </location>
</feature>
<evidence type="ECO:0000256" key="11">
    <source>
        <dbReference type="SAM" id="Phobius"/>
    </source>
</evidence>
<dbReference type="Pfam" id="PF07690">
    <property type="entry name" value="MFS_1"/>
    <property type="match status" value="1"/>
</dbReference>
<feature type="transmembrane region" description="Helical" evidence="11">
    <location>
        <begin position="371"/>
        <end position="390"/>
    </location>
</feature>
<protein>
    <recommendedName>
        <fullName evidence="10">Putative proline/betaine transporter</fullName>
    </recommendedName>
</protein>
<evidence type="ECO:0000256" key="9">
    <source>
        <dbReference type="ARBA" id="ARBA00037295"/>
    </source>
</evidence>
<dbReference type="PROSITE" id="PS00217">
    <property type="entry name" value="SUGAR_TRANSPORT_2"/>
    <property type="match status" value="1"/>
</dbReference>
<keyword evidence="4" id="KW-1003">Cell membrane</keyword>
<comment type="similarity">
    <text evidence="2">Belongs to the major facilitator superfamily. Metabolite:H+ Symporter (MHS) family (TC 2.A.1.6) family.</text>
</comment>
<proteinExistence type="inferred from homology"/>
<evidence type="ECO:0000256" key="5">
    <source>
        <dbReference type="ARBA" id="ARBA00022692"/>
    </source>
</evidence>
<evidence type="ECO:0000256" key="2">
    <source>
        <dbReference type="ARBA" id="ARBA00008240"/>
    </source>
</evidence>
<comment type="subcellular location">
    <subcellularLocation>
        <location evidence="1">Cell membrane</location>
        <topology evidence="1">Multi-pass membrane protein</topology>
    </subcellularLocation>
</comment>
<dbReference type="InterPro" id="IPR011701">
    <property type="entry name" value="MFS"/>
</dbReference>
<feature type="transmembrane region" description="Helical" evidence="11">
    <location>
        <begin position="194"/>
        <end position="213"/>
    </location>
</feature>
<feature type="transmembrane region" description="Helical" evidence="11">
    <location>
        <begin position="121"/>
        <end position="147"/>
    </location>
</feature>
<dbReference type="GO" id="GO:0015293">
    <property type="term" value="F:symporter activity"/>
    <property type="evidence" value="ECO:0007669"/>
    <property type="project" value="UniProtKB-KW"/>
</dbReference>
<dbReference type="PROSITE" id="PS50850">
    <property type="entry name" value="MFS"/>
    <property type="match status" value="1"/>
</dbReference>
<feature type="transmembrane region" description="Helical" evidence="11">
    <location>
        <begin position="159"/>
        <end position="182"/>
    </location>
</feature>
<evidence type="ECO:0000256" key="8">
    <source>
        <dbReference type="ARBA" id="ARBA00023136"/>
    </source>
</evidence>
<evidence type="ECO:0000256" key="7">
    <source>
        <dbReference type="ARBA" id="ARBA00022989"/>
    </source>
</evidence>
<keyword evidence="6" id="KW-0769">Symport</keyword>
<evidence type="ECO:0000313" key="13">
    <source>
        <dbReference type="EMBL" id="ACL11807.1"/>
    </source>
</evidence>
<name>B8R4H7_9MYCO</name>
<dbReference type="GO" id="GO:0005886">
    <property type="term" value="C:plasma membrane"/>
    <property type="evidence" value="ECO:0007669"/>
    <property type="project" value="UniProtKB-SubCell"/>
</dbReference>
<dbReference type="InterPro" id="IPR051084">
    <property type="entry name" value="H+-coupled_symporters"/>
</dbReference>
<evidence type="ECO:0000256" key="4">
    <source>
        <dbReference type="ARBA" id="ARBA00022475"/>
    </source>
</evidence>
<dbReference type="SUPFAM" id="SSF103473">
    <property type="entry name" value="MFS general substrate transporter"/>
    <property type="match status" value="1"/>
</dbReference>
<feature type="transmembrane region" description="Helical" evidence="11">
    <location>
        <begin position="283"/>
        <end position="301"/>
    </location>
</feature>
<keyword evidence="3" id="KW-0813">Transport</keyword>
<evidence type="ECO:0000256" key="3">
    <source>
        <dbReference type="ARBA" id="ARBA00022448"/>
    </source>
</evidence>
<feature type="transmembrane region" description="Helical" evidence="11">
    <location>
        <begin position="313"/>
        <end position="332"/>
    </location>
</feature>
<dbReference type="InterPro" id="IPR036259">
    <property type="entry name" value="MFS_trans_sf"/>
</dbReference>
<evidence type="ECO:0000259" key="12">
    <source>
        <dbReference type="PROSITE" id="PS50850"/>
    </source>
</evidence>
<accession>B8R4H7</accession>
<feature type="transmembrane region" description="Helical" evidence="11">
    <location>
        <begin position="402"/>
        <end position="422"/>
    </location>
</feature>
<keyword evidence="5 11" id="KW-0812">Transmembrane</keyword>
<dbReference type="EMBL" id="EU851876">
    <property type="protein sequence ID" value="ACL11807.1"/>
    <property type="molecule type" value="Genomic_DNA"/>
</dbReference>
<evidence type="ECO:0000256" key="6">
    <source>
        <dbReference type="ARBA" id="ARBA00022847"/>
    </source>
</evidence>
<comment type="function">
    <text evidence="9">May be a proton symporter involved in the uptake of osmolytes such as proline and glycine betaine.</text>
</comment>
<organism evidence="13">
    <name type="scientific">Mycolicibacterium brisbanense</name>
    <dbReference type="NCBI Taxonomy" id="146020"/>
    <lineage>
        <taxon>Bacteria</taxon>
        <taxon>Bacillati</taxon>
        <taxon>Actinomycetota</taxon>
        <taxon>Actinomycetes</taxon>
        <taxon>Mycobacteriales</taxon>
        <taxon>Mycobacteriaceae</taxon>
        <taxon>Mycolicibacterium</taxon>
    </lineage>
</organism>
<reference evidence="13" key="1">
    <citation type="journal article" date="2009" name="Biochem. J.">
        <title>Characterization of the phenylurea hydrolases A and B: founding members of a novel amidohydrolase subgroup.</title>
        <authorList>
            <person name="Khurana J.L."/>
            <person name="Jackson C.J."/>
            <person name="Scott C."/>
            <person name="Pandey G."/>
            <person name="Horne I."/>
            <person name="Russell R.J."/>
            <person name="Herlt A."/>
            <person name="Easton C.J."/>
            <person name="Oakeshott J.G."/>
        </authorList>
    </citation>
    <scope>NUCLEOTIDE SEQUENCE</scope>
    <source>
        <strain evidence="13">JK1</strain>
    </source>
</reference>
<feature type="transmembrane region" description="Helical" evidence="11">
    <location>
        <begin position="338"/>
        <end position="359"/>
    </location>
</feature>
<evidence type="ECO:0000256" key="1">
    <source>
        <dbReference type="ARBA" id="ARBA00004651"/>
    </source>
</evidence>
<feature type="transmembrane region" description="Helical" evidence="11">
    <location>
        <begin position="242"/>
        <end position="263"/>
    </location>
</feature>
<feature type="transmembrane region" description="Helical" evidence="11">
    <location>
        <begin position="61"/>
        <end position="82"/>
    </location>
</feature>
<dbReference type="InterPro" id="IPR005829">
    <property type="entry name" value="Sugar_transporter_CS"/>
</dbReference>
<keyword evidence="8 11" id="KW-0472">Membrane</keyword>
<feature type="domain" description="Major facilitator superfamily (MFS) profile" evidence="12">
    <location>
        <begin position="22"/>
        <end position="426"/>
    </location>
</feature>